<comment type="subcellular location">
    <subcellularLocation>
        <location evidence="1">Nucleus</location>
    </subcellularLocation>
</comment>
<dbReference type="PANTHER" id="PTHR46380">
    <property type="entry name" value="CYCLIN-D-BINDING MYB-LIKE TRANSCRIPTION FACTOR 1"/>
    <property type="match status" value="1"/>
</dbReference>
<dbReference type="GO" id="GO:0000976">
    <property type="term" value="F:transcription cis-regulatory region binding"/>
    <property type="evidence" value="ECO:0007669"/>
    <property type="project" value="TreeGrafter"/>
</dbReference>
<organism evidence="6 7">
    <name type="scientific">Circinella minor</name>
    <dbReference type="NCBI Taxonomy" id="1195481"/>
    <lineage>
        <taxon>Eukaryota</taxon>
        <taxon>Fungi</taxon>
        <taxon>Fungi incertae sedis</taxon>
        <taxon>Mucoromycota</taxon>
        <taxon>Mucoromycotina</taxon>
        <taxon>Mucoromycetes</taxon>
        <taxon>Mucorales</taxon>
        <taxon>Lichtheimiaceae</taxon>
        <taxon>Circinella</taxon>
    </lineage>
</organism>
<feature type="domain" description="Myb-like" evidence="5">
    <location>
        <begin position="293"/>
        <end position="356"/>
    </location>
</feature>
<dbReference type="InterPro" id="IPR001005">
    <property type="entry name" value="SANT/Myb"/>
</dbReference>
<dbReference type="AlphaFoldDB" id="A0A8H7VKA5"/>
<dbReference type="Gene3D" id="1.10.10.60">
    <property type="entry name" value="Homeodomain-like"/>
    <property type="match status" value="2"/>
</dbReference>
<dbReference type="Pfam" id="PF13921">
    <property type="entry name" value="Myb_DNA-bind_6"/>
    <property type="match status" value="1"/>
</dbReference>
<feature type="compositionally biased region" description="Basic and acidic residues" evidence="4">
    <location>
        <begin position="57"/>
        <end position="67"/>
    </location>
</feature>
<dbReference type="EMBL" id="JAEPRB010000056">
    <property type="protein sequence ID" value="KAG2223715.1"/>
    <property type="molecule type" value="Genomic_DNA"/>
</dbReference>
<comment type="caution">
    <text evidence="6">The sequence shown here is derived from an EMBL/GenBank/DDBJ whole genome shotgun (WGS) entry which is preliminary data.</text>
</comment>
<keyword evidence="3" id="KW-0539">Nucleus</keyword>
<reference evidence="6 7" key="1">
    <citation type="submission" date="2020-12" db="EMBL/GenBank/DDBJ databases">
        <title>Metabolic potential, ecology and presence of endohyphal bacteria is reflected in genomic diversity of Mucoromycotina.</title>
        <authorList>
            <person name="Muszewska A."/>
            <person name="Okrasinska A."/>
            <person name="Steczkiewicz K."/>
            <person name="Drgas O."/>
            <person name="Orlowska M."/>
            <person name="Perlinska-Lenart U."/>
            <person name="Aleksandrzak-Piekarczyk T."/>
            <person name="Szatraj K."/>
            <person name="Zielenkiewicz U."/>
            <person name="Pilsyk S."/>
            <person name="Malc E."/>
            <person name="Mieczkowski P."/>
            <person name="Kruszewska J.S."/>
            <person name="Biernat P."/>
            <person name="Pawlowska J."/>
        </authorList>
    </citation>
    <scope>NUCLEOTIDE SEQUENCE [LARGE SCALE GENOMIC DNA]</scope>
    <source>
        <strain evidence="6 7">CBS 142.35</strain>
    </source>
</reference>
<keyword evidence="2" id="KW-0238">DNA-binding</keyword>
<evidence type="ECO:0000256" key="1">
    <source>
        <dbReference type="ARBA" id="ARBA00004123"/>
    </source>
</evidence>
<dbReference type="SMART" id="SM00717">
    <property type="entry name" value="SANT"/>
    <property type="match status" value="3"/>
</dbReference>
<keyword evidence="7" id="KW-1185">Reference proteome</keyword>
<dbReference type="OrthoDB" id="39591at2759"/>
<dbReference type="PROSITE" id="PS50090">
    <property type="entry name" value="MYB_LIKE"/>
    <property type="match status" value="2"/>
</dbReference>
<evidence type="ECO:0000259" key="5">
    <source>
        <dbReference type="PROSITE" id="PS50090"/>
    </source>
</evidence>
<dbReference type="InterPro" id="IPR009057">
    <property type="entry name" value="Homeodomain-like_sf"/>
</dbReference>
<dbReference type="GO" id="GO:0005634">
    <property type="term" value="C:nucleus"/>
    <property type="evidence" value="ECO:0007669"/>
    <property type="project" value="UniProtKB-SubCell"/>
</dbReference>
<dbReference type="SUPFAM" id="SSF46689">
    <property type="entry name" value="Homeodomain-like"/>
    <property type="match status" value="2"/>
</dbReference>
<evidence type="ECO:0000256" key="2">
    <source>
        <dbReference type="ARBA" id="ARBA00023125"/>
    </source>
</evidence>
<evidence type="ECO:0000256" key="4">
    <source>
        <dbReference type="SAM" id="MobiDB-lite"/>
    </source>
</evidence>
<feature type="region of interest" description="Disordered" evidence="4">
    <location>
        <begin position="1"/>
        <end position="135"/>
    </location>
</feature>
<feature type="compositionally biased region" description="Polar residues" evidence="4">
    <location>
        <begin position="89"/>
        <end position="101"/>
    </location>
</feature>
<dbReference type="InterPro" id="IPR051651">
    <property type="entry name" value="DMTF1_DNA-bind_reg"/>
</dbReference>
<accession>A0A8H7VKA5</accession>
<proteinExistence type="predicted"/>
<evidence type="ECO:0000313" key="6">
    <source>
        <dbReference type="EMBL" id="KAG2223715.1"/>
    </source>
</evidence>
<gene>
    <name evidence="6" type="ORF">INT45_007293</name>
</gene>
<feature type="compositionally biased region" description="Low complexity" evidence="4">
    <location>
        <begin position="68"/>
        <end position="87"/>
    </location>
</feature>
<feature type="domain" description="Myb-like" evidence="5">
    <location>
        <begin position="357"/>
        <end position="416"/>
    </location>
</feature>
<dbReference type="Proteomes" id="UP000646827">
    <property type="component" value="Unassembled WGS sequence"/>
</dbReference>
<name>A0A8H7VKA5_9FUNG</name>
<dbReference type="GO" id="GO:0003700">
    <property type="term" value="F:DNA-binding transcription factor activity"/>
    <property type="evidence" value="ECO:0007669"/>
    <property type="project" value="TreeGrafter"/>
</dbReference>
<evidence type="ECO:0000256" key="3">
    <source>
        <dbReference type="ARBA" id="ARBA00023242"/>
    </source>
</evidence>
<sequence length="511" mass="60425">MANDEQVVPTVQKENDLKKHHKKKNKDRSNDKNNKRKHHHNNHKDSLTKTSKKRKIRDIIGNERDNESATMTTNTTTHSNSTTNIETAPTPTSIPASYQSASDSESDSDNNNNTNKSKTKKTTTTSKKKEEKEKNRIVTQNRILPQLHYVYDDGVDMKTQMKNRNMAYATIKVNRDYYISDSDESSDSDDNYEGEPRCEWHRKVYHHPNKVREKVKKGEWNIKTGKFSLDELLRLEKRIKKIGRRDGLTLEQLRETVLSTSYKEHLKFWYQIIKVFPNRSLSQIVHHTKKCYHEDAYKGQWTPEQDEELLELNTNIYSSKMFINSLTKKYDRKFVTIAEKLSRTPKSCADRHRQLTHQPTNRKHWSKEEINKLEKSVKEYTDKHGKSISWEYIAKEYFSNEKRNALQIRKKWESMHNTFNSTGAVIVRTMKDVTVQVQLMLFEQMQKMGWKSEDVVDYNKVNTDDFKISKETARRTYYKMRDSLNGFEKMKYPEIIDRLVTTRRAMVESLG</sequence>
<evidence type="ECO:0000313" key="7">
    <source>
        <dbReference type="Proteomes" id="UP000646827"/>
    </source>
</evidence>
<dbReference type="PANTHER" id="PTHR46380:SF2">
    <property type="entry name" value="CYCLIN-D-BINDING MYB-LIKE TRANSCRIPTION FACTOR 1"/>
    <property type="match status" value="1"/>
</dbReference>
<protein>
    <recommendedName>
        <fullName evidence="5">Myb-like domain-containing protein</fullName>
    </recommendedName>
</protein>